<dbReference type="Proteomes" id="UP000321857">
    <property type="component" value="Chromosome"/>
</dbReference>
<dbReference type="OrthoDB" id="9795405at2"/>
<dbReference type="AlphaFoldDB" id="A0A516IQW3"/>
<dbReference type="EMBL" id="CP041659">
    <property type="protein sequence ID" value="QDP19303.1"/>
    <property type="molecule type" value="Genomic_DNA"/>
</dbReference>
<dbReference type="InterPro" id="IPR036102">
    <property type="entry name" value="OsmC/Ohrsf"/>
</dbReference>
<dbReference type="Pfam" id="PF02566">
    <property type="entry name" value="OsmC"/>
    <property type="match status" value="1"/>
</dbReference>
<dbReference type="RefSeq" id="WP_147493757.1">
    <property type="nucleotide sequence ID" value="NZ_CP041659.1"/>
</dbReference>
<evidence type="ECO:0000313" key="2">
    <source>
        <dbReference type="Proteomes" id="UP000321857"/>
    </source>
</evidence>
<reference evidence="1 2" key="1">
    <citation type="submission" date="2019-07" db="EMBL/GenBank/DDBJ databases">
        <title>Sphingomonas AE3 Genome sequencing and assembly.</title>
        <authorList>
            <person name="Kim H."/>
        </authorList>
    </citation>
    <scope>NUCLEOTIDE SEQUENCE [LARGE SCALE GENOMIC DNA]</scope>
    <source>
        <strain evidence="1 2">AE3</strain>
    </source>
</reference>
<dbReference type="Gene3D" id="3.30.300.20">
    <property type="match status" value="1"/>
</dbReference>
<accession>A0A516IQW3</accession>
<dbReference type="InterPro" id="IPR003718">
    <property type="entry name" value="OsmC/Ohr_fam"/>
</dbReference>
<proteinExistence type="predicted"/>
<organism evidence="1 2">
    <name type="scientific">Sphingomonas xanthus</name>
    <dbReference type="NCBI Taxonomy" id="2594473"/>
    <lineage>
        <taxon>Bacteria</taxon>
        <taxon>Pseudomonadati</taxon>
        <taxon>Pseudomonadota</taxon>
        <taxon>Alphaproteobacteria</taxon>
        <taxon>Sphingomonadales</taxon>
        <taxon>Sphingomonadaceae</taxon>
        <taxon>Sphingomonas</taxon>
    </lineage>
</organism>
<dbReference type="PANTHER" id="PTHR42830:SF2">
    <property type="entry name" value="OSMC_OHR FAMILY PROTEIN"/>
    <property type="match status" value="1"/>
</dbReference>
<keyword evidence="2" id="KW-1185">Reference proteome</keyword>
<sequence>MSSHCATVRWSRQPDAAFTDGRYSRVHEWAFDGGAVVAASPSPHIVPPPMSDPSAIDPEEAFVASVSSCHMLFFLDFARRAGHVIDTYADDAEGMMEKDGEGRMAMTRVTLRPRIAWSGEAPDAAAIARLHHKAHDACFIANSVKTLVSVEP</sequence>
<dbReference type="InterPro" id="IPR052707">
    <property type="entry name" value="OsmC_Ohr_Peroxiredoxin"/>
</dbReference>
<evidence type="ECO:0000313" key="1">
    <source>
        <dbReference type="EMBL" id="QDP19303.1"/>
    </source>
</evidence>
<protein>
    <submittedName>
        <fullName evidence="1">OsmC family protein</fullName>
    </submittedName>
</protein>
<dbReference type="PANTHER" id="PTHR42830">
    <property type="entry name" value="OSMOTICALLY INDUCIBLE FAMILY PROTEIN"/>
    <property type="match status" value="1"/>
</dbReference>
<name>A0A516IQW3_9SPHN</name>
<dbReference type="KEGG" id="sxa:FMM02_04580"/>
<dbReference type="SUPFAM" id="SSF82784">
    <property type="entry name" value="OsmC-like"/>
    <property type="match status" value="1"/>
</dbReference>
<dbReference type="InterPro" id="IPR015946">
    <property type="entry name" value="KH_dom-like_a/b"/>
</dbReference>
<gene>
    <name evidence="1" type="ORF">FMM02_04580</name>
</gene>